<name>A0A1M5KLB8_9FLAO</name>
<keyword evidence="2" id="KW-1185">Reference proteome</keyword>
<gene>
    <name evidence="1" type="ORF">SAMN05443549_104351</name>
</gene>
<organism evidence="1 2">
    <name type="scientific">Flavobacterium fluvii</name>
    <dbReference type="NCBI Taxonomy" id="468056"/>
    <lineage>
        <taxon>Bacteria</taxon>
        <taxon>Pseudomonadati</taxon>
        <taxon>Bacteroidota</taxon>
        <taxon>Flavobacteriia</taxon>
        <taxon>Flavobacteriales</taxon>
        <taxon>Flavobacteriaceae</taxon>
        <taxon>Flavobacterium</taxon>
    </lineage>
</organism>
<evidence type="ECO:0000313" key="1">
    <source>
        <dbReference type="EMBL" id="SHG53269.1"/>
    </source>
</evidence>
<dbReference type="Proteomes" id="UP000184516">
    <property type="component" value="Unassembled WGS sequence"/>
</dbReference>
<protein>
    <submittedName>
        <fullName evidence="1">Uncharacterized protein</fullName>
    </submittedName>
</protein>
<accession>A0A1M5KLB8</accession>
<proteinExistence type="predicted"/>
<dbReference type="AlphaFoldDB" id="A0A1M5KLB8"/>
<dbReference type="STRING" id="468056.SAMN05443549_104351"/>
<sequence>MENSKKSAAGDVKVWMSLSGEQEKISNVLSVKTVVYCLLKIDRNND</sequence>
<dbReference type="EMBL" id="FQWB01000004">
    <property type="protein sequence ID" value="SHG53269.1"/>
    <property type="molecule type" value="Genomic_DNA"/>
</dbReference>
<reference evidence="2" key="1">
    <citation type="submission" date="2016-11" db="EMBL/GenBank/DDBJ databases">
        <authorList>
            <person name="Varghese N."/>
            <person name="Submissions S."/>
        </authorList>
    </citation>
    <scope>NUCLEOTIDE SEQUENCE [LARGE SCALE GENOMIC DNA]</scope>
    <source>
        <strain evidence="2">DSM 19978</strain>
    </source>
</reference>
<evidence type="ECO:0000313" key="2">
    <source>
        <dbReference type="Proteomes" id="UP000184516"/>
    </source>
</evidence>